<keyword evidence="1" id="KW-0732">Signal</keyword>
<dbReference type="AlphaFoldDB" id="A0A3S0K6A6"/>
<evidence type="ECO:0000313" key="3">
    <source>
        <dbReference type="Proteomes" id="UP000282184"/>
    </source>
</evidence>
<dbReference type="Proteomes" id="UP000282184">
    <property type="component" value="Unassembled WGS sequence"/>
</dbReference>
<gene>
    <name evidence="2" type="ORF">EJV47_08405</name>
</gene>
<keyword evidence="3" id="KW-1185">Reference proteome</keyword>
<accession>A0A3S0K6A6</accession>
<dbReference type="PROSITE" id="PS51257">
    <property type="entry name" value="PROKAR_LIPOPROTEIN"/>
    <property type="match status" value="1"/>
</dbReference>
<evidence type="ECO:0000313" key="2">
    <source>
        <dbReference type="EMBL" id="RTQ50646.1"/>
    </source>
</evidence>
<dbReference type="EMBL" id="RXOF01000004">
    <property type="protein sequence ID" value="RTQ50646.1"/>
    <property type="molecule type" value="Genomic_DNA"/>
</dbReference>
<evidence type="ECO:0000256" key="1">
    <source>
        <dbReference type="SAM" id="SignalP"/>
    </source>
</evidence>
<comment type="caution">
    <text evidence="2">The sequence shown here is derived from an EMBL/GenBank/DDBJ whole genome shotgun (WGS) entry which is preliminary data.</text>
</comment>
<evidence type="ECO:0008006" key="4">
    <source>
        <dbReference type="Google" id="ProtNLM"/>
    </source>
</evidence>
<organism evidence="2 3">
    <name type="scientific">Hymenobacter gummosus</name>
    <dbReference type="NCBI Taxonomy" id="1776032"/>
    <lineage>
        <taxon>Bacteria</taxon>
        <taxon>Pseudomonadati</taxon>
        <taxon>Bacteroidota</taxon>
        <taxon>Cytophagia</taxon>
        <taxon>Cytophagales</taxon>
        <taxon>Hymenobacteraceae</taxon>
        <taxon>Hymenobacter</taxon>
    </lineage>
</organism>
<feature type="chain" id="PRO_5018774153" description="DUF5034 domain-containing protein" evidence="1">
    <location>
        <begin position="19"/>
        <end position="195"/>
    </location>
</feature>
<dbReference type="RefSeq" id="WP_126692714.1">
    <property type="nucleotide sequence ID" value="NZ_RXOF01000004.1"/>
</dbReference>
<protein>
    <recommendedName>
        <fullName evidence="4">DUF5034 domain-containing protein</fullName>
    </recommendedName>
</protein>
<name>A0A3S0K6A6_9BACT</name>
<proteinExistence type="predicted"/>
<dbReference type="OrthoDB" id="876977at2"/>
<reference evidence="2 3" key="1">
    <citation type="submission" date="2018-12" db="EMBL/GenBank/DDBJ databases">
        <title>Hymenobacter gummosus sp. nov., isolated from a spring.</title>
        <authorList>
            <person name="Nie L."/>
        </authorList>
    </citation>
    <scope>NUCLEOTIDE SEQUENCE [LARGE SCALE GENOMIC DNA]</scope>
    <source>
        <strain evidence="2 3">KCTC 52166</strain>
    </source>
</reference>
<feature type="signal peptide" evidence="1">
    <location>
        <begin position="1"/>
        <end position="18"/>
    </location>
</feature>
<sequence length="195" mass="20770">MKKWWLLLLTMGVGPACQMFCNTTSCGCGGPPKAGFYDIEGVSLVALNGSGGSGTVLTTGNTVPLALLKLRLAPVTRYFTSRTPHPGGAGVAWACSPADPEFVEQLDSVLVRSRYAYDARHPAGTSLNDLLLAGDYSGNLLPDYLRLRAGTPDESLILRLSTAPAAAGPQQLVVRYRLRNGEVYTAETPVFNIQP</sequence>